<feature type="chain" id="PRO_5040448523" evidence="2">
    <location>
        <begin position="23"/>
        <end position="254"/>
    </location>
</feature>
<feature type="signal peptide" evidence="2">
    <location>
        <begin position="1"/>
        <end position="22"/>
    </location>
</feature>
<dbReference type="Proteomes" id="UP000777438">
    <property type="component" value="Unassembled WGS sequence"/>
</dbReference>
<comment type="caution">
    <text evidence="3">The sequence shown here is derived from an EMBL/GenBank/DDBJ whole genome shotgun (WGS) entry which is preliminary data.</text>
</comment>
<evidence type="ECO:0000256" key="2">
    <source>
        <dbReference type="SAM" id="SignalP"/>
    </source>
</evidence>
<protein>
    <submittedName>
        <fullName evidence="3">Endoglucanase</fullName>
    </submittedName>
</protein>
<organism evidence="3 4">
    <name type="scientific">Thelonectria olida</name>
    <dbReference type="NCBI Taxonomy" id="1576542"/>
    <lineage>
        <taxon>Eukaryota</taxon>
        <taxon>Fungi</taxon>
        <taxon>Dikarya</taxon>
        <taxon>Ascomycota</taxon>
        <taxon>Pezizomycotina</taxon>
        <taxon>Sordariomycetes</taxon>
        <taxon>Hypocreomycetidae</taxon>
        <taxon>Hypocreales</taxon>
        <taxon>Nectriaceae</taxon>
        <taxon>Thelonectria</taxon>
    </lineage>
</organism>
<dbReference type="AlphaFoldDB" id="A0A9P9ARK3"/>
<keyword evidence="4" id="KW-1185">Reference proteome</keyword>
<keyword evidence="2" id="KW-0732">Signal</keyword>
<dbReference type="PANTHER" id="PTHR36182:SF1">
    <property type="entry name" value="PROTEIN, PUTATIVE (AFU_ORTHOLOGUE AFUA_6G10930)-RELATED"/>
    <property type="match status" value="1"/>
</dbReference>
<gene>
    <name evidence="3" type="ORF">B0T10DRAFT_457153</name>
</gene>
<proteinExistence type="predicted"/>
<dbReference type="PANTHER" id="PTHR36182">
    <property type="entry name" value="PROTEIN, PUTATIVE (AFU_ORTHOLOGUE AFUA_6G10930)-RELATED"/>
    <property type="match status" value="1"/>
</dbReference>
<evidence type="ECO:0000313" key="3">
    <source>
        <dbReference type="EMBL" id="KAH6893039.1"/>
    </source>
</evidence>
<reference evidence="3 4" key="1">
    <citation type="journal article" date="2021" name="Nat. Commun.">
        <title>Genetic determinants of endophytism in the Arabidopsis root mycobiome.</title>
        <authorList>
            <person name="Mesny F."/>
            <person name="Miyauchi S."/>
            <person name="Thiergart T."/>
            <person name="Pickel B."/>
            <person name="Atanasova L."/>
            <person name="Karlsson M."/>
            <person name="Huettel B."/>
            <person name="Barry K.W."/>
            <person name="Haridas S."/>
            <person name="Chen C."/>
            <person name="Bauer D."/>
            <person name="Andreopoulos W."/>
            <person name="Pangilinan J."/>
            <person name="LaButti K."/>
            <person name="Riley R."/>
            <person name="Lipzen A."/>
            <person name="Clum A."/>
            <person name="Drula E."/>
            <person name="Henrissat B."/>
            <person name="Kohler A."/>
            <person name="Grigoriev I.V."/>
            <person name="Martin F.M."/>
            <person name="Hacquard S."/>
        </authorList>
    </citation>
    <scope>NUCLEOTIDE SEQUENCE [LARGE SCALE GENOMIC DNA]</scope>
    <source>
        <strain evidence="3 4">MPI-CAGE-CH-0241</strain>
    </source>
</reference>
<feature type="region of interest" description="Disordered" evidence="1">
    <location>
        <begin position="226"/>
        <end position="254"/>
    </location>
</feature>
<accession>A0A9P9ARK3</accession>
<evidence type="ECO:0000256" key="1">
    <source>
        <dbReference type="SAM" id="MobiDB-lite"/>
    </source>
</evidence>
<dbReference type="OrthoDB" id="2342176at2759"/>
<evidence type="ECO:0000313" key="4">
    <source>
        <dbReference type="Proteomes" id="UP000777438"/>
    </source>
</evidence>
<dbReference type="EMBL" id="JAGPYM010000006">
    <property type="protein sequence ID" value="KAH6893039.1"/>
    <property type="molecule type" value="Genomic_DNA"/>
</dbReference>
<dbReference type="Gene3D" id="2.70.50.70">
    <property type="match status" value="1"/>
</dbReference>
<sequence length="254" mass="27298">MAISHVFRVLLFIATICSSALAHMELTKPVPLRSKYNTYTRGDPDWSMTNPLRADGLDFPCKGYHAVLSTTQGTPVAILDGGRTYSWTITGSAIHAGGSCQVSLSVDRGKTFRVLHTYIGSCPAAMGDNTLMFRVPLDVPTYTRALFAWTWFNNLGNREMYMNCASVNLRKGAGTEKYPFLSRPLIFKANVNNKCTTVDSRDVKIPNPGPAVTVKNAKAVAPVGQCGAAPTTKKTSRRSGEGMGPGVASNAGGM</sequence>
<name>A0A9P9ARK3_9HYPO</name>